<protein>
    <submittedName>
        <fullName evidence="1">Uncharacterized protein</fullName>
    </submittedName>
</protein>
<dbReference type="EMBL" id="CP144104">
    <property type="protein sequence ID" value="WWC90897.1"/>
    <property type="molecule type" value="Genomic_DNA"/>
</dbReference>
<proteinExistence type="predicted"/>
<dbReference type="GeneID" id="91096504"/>
<evidence type="ECO:0000313" key="1">
    <source>
        <dbReference type="EMBL" id="WWC90897.1"/>
    </source>
</evidence>
<sequence length="108" mass="12567">MTRYTLTPSAKPFRSTLTNYPDYSNGFHYSCKIRKLDSSFMKRYFSYGKGESSLKSQVKIKLNELNTNRQSYMQPSQDDASNLVVEEMESVAKEFRHIYPDVEVTIAM</sequence>
<reference evidence="1 2" key="1">
    <citation type="submission" date="2024-01" db="EMBL/GenBank/DDBJ databases">
        <title>Comparative genomics of Cryptococcus and Kwoniella reveals pathogenesis evolution and contrasting modes of karyotype evolution via chromosome fusion or intercentromeric recombination.</title>
        <authorList>
            <person name="Coelho M.A."/>
            <person name="David-Palma M."/>
            <person name="Shea T."/>
            <person name="Bowers K."/>
            <person name="McGinley-Smith S."/>
            <person name="Mohammad A.W."/>
            <person name="Gnirke A."/>
            <person name="Yurkov A.M."/>
            <person name="Nowrousian M."/>
            <person name="Sun S."/>
            <person name="Cuomo C.A."/>
            <person name="Heitman J."/>
        </authorList>
    </citation>
    <scope>NUCLEOTIDE SEQUENCE [LARGE SCALE GENOMIC DNA]</scope>
    <source>
        <strain evidence="1 2">CBS 6074</strain>
    </source>
</reference>
<dbReference type="RefSeq" id="XP_066077660.1">
    <property type="nucleotide sequence ID" value="XM_066221563.1"/>
</dbReference>
<gene>
    <name evidence="1" type="ORF">L201_005834</name>
</gene>
<dbReference type="AlphaFoldDB" id="A0AAX4K1W9"/>
<accession>A0AAX4K1W9</accession>
<organism evidence="1 2">
    <name type="scientific">Kwoniella dendrophila CBS 6074</name>
    <dbReference type="NCBI Taxonomy" id="1295534"/>
    <lineage>
        <taxon>Eukaryota</taxon>
        <taxon>Fungi</taxon>
        <taxon>Dikarya</taxon>
        <taxon>Basidiomycota</taxon>
        <taxon>Agaricomycotina</taxon>
        <taxon>Tremellomycetes</taxon>
        <taxon>Tremellales</taxon>
        <taxon>Cryptococcaceae</taxon>
        <taxon>Kwoniella</taxon>
    </lineage>
</organism>
<name>A0AAX4K1W9_9TREE</name>
<keyword evidence="2" id="KW-1185">Reference proteome</keyword>
<dbReference type="Proteomes" id="UP001355207">
    <property type="component" value="Chromosome 7"/>
</dbReference>
<evidence type="ECO:0000313" key="2">
    <source>
        <dbReference type="Proteomes" id="UP001355207"/>
    </source>
</evidence>